<dbReference type="SUPFAM" id="SSF52096">
    <property type="entry name" value="ClpP/crotonase"/>
    <property type="match status" value="1"/>
</dbReference>
<feature type="coiled-coil region" evidence="1">
    <location>
        <begin position="364"/>
        <end position="391"/>
    </location>
</feature>
<dbReference type="SMR" id="A0A1G4IJT3"/>
<dbReference type="Proteomes" id="UP000195570">
    <property type="component" value="Unassembled WGS sequence"/>
</dbReference>
<organism evidence="4 5">
    <name type="scientific">Trypanosoma equiperdum</name>
    <dbReference type="NCBI Taxonomy" id="5694"/>
    <lineage>
        <taxon>Eukaryota</taxon>
        <taxon>Discoba</taxon>
        <taxon>Euglenozoa</taxon>
        <taxon>Kinetoplastea</taxon>
        <taxon>Metakinetoplastina</taxon>
        <taxon>Trypanosomatida</taxon>
        <taxon>Trypanosomatidae</taxon>
        <taxon>Trypanosoma</taxon>
    </lineage>
</organism>
<evidence type="ECO:0000313" key="5">
    <source>
        <dbReference type="Proteomes" id="UP000195570"/>
    </source>
</evidence>
<sequence length="1211" mass="137639">MERRRLLHDGRWFTPPVLYGSARRGLKTLDVREYRPLAMPIEFRFYQRYANHPNRQSGIQFLTHYNTHQRFRVNKDYIDYMHWGKEQGQARLPHRHQRVAFDFNDQLHPTRIGTPEDGGNANHCYPEDGEDGSYAWFASQDPTFGHHPDLSSSFDPNYRVFSHPEHWNKMFTKRRPGEGDIDLSVLPSRSLLGPLMAHSDTKGIPYFKVDNRGHSNGRVPGVNAPFFGEFDQKMMQAMSRPLNANRTITGNDGRFSKTIMINEPQCNQALSAKTASELSKEIDKATNAVYSKLSVLEAAQSGLTDYFCGGLNFEIVGFELHMAAMLRERAAAILERSGAGGLPSASSATLSSSSTTRRCAMLLEKADEREVNKLLRDASRYEDRVDDALRQHASLIWRVYTAPRPLMTLTNGKCRGTGCGLSLFAKYCALKDSSEFIFDGPNVGITPYGGMTRLLARPETSLKYPGLAEFVVLTGASLFAGDALRLGWTDLFTTIPDMTYHIKEWFDTTEHMHNDAVAWQLGHLLETCFKMKESHSSAMERAAITPTRARWVEDAFADQPSVNDIMRTLTEIEQLPFQSTHNTSDESHITPYTLGSVAAGVQRLGEHRLRYTLSPWDITPPEDSVVLKHTSEMFRAYVLERRGATDVVTHRDAERAAAWSQQRQREYDAYCSLKEAPHPRHVYARLEGCEGKIVSFEFVFEISCRRSGPQGTDEVLQATTISRLKSRILDALGMPRDRNIDLGWYLPTLDTCPIHSDEELMQVLHTDPGIEDPKEKLRYPPIYFIVKRCTLYFSEWAYAVKHQLLLQSPFALRAAFGLLQEVRGDGAAENVMPLAETLGTEFKYFTRLMRRPDFYRVGVHTDKSVEKWEEIKEERRHNIHHTHRPTRPLPDFEEVFERDVEIDGHRFVLRPRWNPRTLQDVDDSDILRLRAPLTYDMDSTAALHVPTHCGKASRLAGMLQDAGGVQVLDGLGEVDDKGEPKVPPLQSNASVPTNVSFYEMARHPWEDRASSWRRDGFTEGSLEYFESQYRSAERAVYDEEGRGVRNYWPSRDAVEGIAQEEENDAQLLQERLFNTLETAGTSVEPWARNLRLNATTGKFGYKTEIATQEEKIYDDEYYRWFIQPGRHPNPSGLTLNGRKGQFEEGHSRDEELERMWRKVVADGNNDFAATTSGMPVYDGDAKNAEDSYAAGDDVDVVTTDANVPVDGDDSS</sequence>
<dbReference type="PANTHER" id="PTHR11941">
    <property type="entry name" value="ENOYL-COA HYDRATASE-RELATED"/>
    <property type="match status" value="1"/>
</dbReference>
<dbReference type="AlphaFoldDB" id="A0A1G4IJT3"/>
<dbReference type="PANTHER" id="PTHR11941:SF100">
    <property type="entry name" value="ENOYL-COA HYDRATASE_ISOMERASE DOMAIN-CONTAINING PROTEIN"/>
    <property type="match status" value="1"/>
</dbReference>
<dbReference type="Gene3D" id="3.90.226.10">
    <property type="entry name" value="2-enoyl-CoA Hydratase, Chain A, domain 1"/>
    <property type="match status" value="1"/>
</dbReference>
<dbReference type="GO" id="GO:0006635">
    <property type="term" value="P:fatty acid beta-oxidation"/>
    <property type="evidence" value="ECO:0007669"/>
    <property type="project" value="TreeGrafter"/>
</dbReference>
<dbReference type="GeneID" id="92378281"/>
<keyword evidence="1" id="KW-0175">Coiled coil</keyword>
<dbReference type="GO" id="GO:0005739">
    <property type="term" value="C:mitochondrion"/>
    <property type="evidence" value="ECO:0007669"/>
    <property type="project" value="TreeGrafter"/>
</dbReference>
<keyword evidence="5" id="KW-1185">Reference proteome</keyword>
<dbReference type="VEuPathDB" id="TriTrypDB:TEOVI_000434100"/>
<protein>
    <submittedName>
        <fullName evidence="4">Enoyl-CoA hydratase/isomerase family, putative</fullName>
    </submittedName>
</protein>
<evidence type="ECO:0000313" key="4">
    <source>
        <dbReference type="EMBL" id="SCU72763.1"/>
    </source>
</evidence>
<feature type="domain" description="Enoyl-CoA hydratase/isomerase" evidence="3">
    <location>
        <begin position="377"/>
        <end position="572"/>
    </location>
</feature>
<name>A0A1G4IJT3_TRYEQ</name>
<evidence type="ECO:0000256" key="1">
    <source>
        <dbReference type="SAM" id="Coils"/>
    </source>
</evidence>
<comment type="caution">
    <text evidence="4">The sequence shown here is derived from an EMBL/GenBank/DDBJ whole genome shotgun (WGS) entry which is preliminary data.</text>
</comment>
<evidence type="ECO:0000259" key="3">
    <source>
        <dbReference type="Pfam" id="PF16113"/>
    </source>
</evidence>
<gene>
    <name evidence="4" type="ORF">TEOVI_000434100</name>
</gene>
<dbReference type="GO" id="GO:0016853">
    <property type="term" value="F:isomerase activity"/>
    <property type="evidence" value="ECO:0007669"/>
    <property type="project" value="UniProtKB-KW"/>
</dbReference>
<dbReference type="Pfam" id="PF16113">
    <property type="entry name" value="ECH_2"/>
    <property type="match status" value="1"/>
</dbReference>
<dbReference type="EMBL" id="CZPT02001910">
    <property type="protein sequence ID" value="SCU72763.1"/>
    <property type="molecule type" value="Genomic_DNA"/>
</dbReference>
<feature type="compositionally biased region" description="Low complexity" evidence="2">
    <location>
        <begin position="1196"/>
        <end position="1205"/>
    </location>
</feature>
<dbReference type="InterPro" id="IPR029045">
    <property type="entry name" value="ClpP/crotonase-like_dom_sf"/>
</dbReference>
<accession>A0A1G4IJT3</accession>
<dbReference type="RefSeq" id="XP_067083223.1">
    <property type="nucleotide sequence ID" value="XM_067227122.1"/>
</dbReference>
<reference evidence="4" key="1">
    <citation type="submission" date="2016-09" db="EMBL/GenBank/DDBJ databases">
        <authorList>
            <person name="Hebert L."/>
            <person name="Moumen B."/>
        </authorList>
    </citation>
    <scope>NUCLEOTIDE SEQUENCE [LARGE SCALE GENOMIC DNA]</scope>
    <source>
        <strain evidence="4">OVI</strain>
    </source>
</reference>
<dbReference type="InterPro" id="IPR045004">
    <property type="entry name" value="ECH_dom"/>
</dbReference>
<evidence type="ECO:0000256" key="2">
    <source>
        <dbReference type="SAM" id="MobiDB-lite"/>
    </source>
</evidence>
<feature type="region of interest" description="Disordered" evidence="2">
    <location>
        <begin position="1188"/>
        <end position="1211"/>
    </location>
</feature>
<proteinExistence type="predicted"/>